<gene>
    <name evidence="1" type="ORF">D7D52_35935</name>
</gene>
<protein>
    <submittedName>
        <fullName evidence="1">Uncharacterized protein</fullName>
    </submittedName>
</protein>
<dbReference type="OrthoDB" id="4555666at2"/>
<dbReference type="KEGG" id="nyu:D7D52_35935"/>
<keyword evidence="2" id="KW-1185">Reference proteome</keyword>
<evidence type="ECO:0000313" key="1">
    <source>
        <dbReference type="EMBL" id="AYF78331.1"/>
    </source>
</evidence>
<name>A0A386ZL81_9NOCA</name>
<accession>A0A386ZL81</accession>
<reference evidence="1 2" key="1">
    <citation type="submission" date="2018-09" db="EMBL/GenBank/DDBJ databases">
        <title>Nocardia yunnanensis sp. nov., an actinomycete isolated from a soil sample.</title>
        <authorList>
            <person name="Zhang J."/>
        </authorList>
    </citation>
    <scope>NUCLEOTIDE SEQUENCE [LARGE SCALE GENOMIC DNA]</scope>
    <source>
        <strain evidence="1 2">CFHS0054</strain>
    </source>
</reference>
<dbReference type="Proteomes" id="UP000267164">
    <property type="component" value="Chromosome"/>
</dbReference>
<evidence type="ECO:0000313" key="2">
    <source>
        <dbReference type="Proteomes" id="UP000267164"/>
    </source>
</evidence>
<dbReference type="EMBL" id="CP032568">
    <property type="protein sequence ID" value="AYF78331.1"/>
    <property type="molecule type" value="Genomic_DNA"/>
</dbReference>
<sequence>MTNTETLPPIDPQITDAADAMLTNAVAVGSAGDLTAMLDRVDDVIAAATALREALSIETQGGAGAAEDGYLPADRPGVIATIRGHLTRIVADRLTWRDNDGHMHMLYAR</sequence>
<dbReference type="AlphaFoldDB" id="A0A386ZL81"/>
<organism evidence="1 2">
    <name type="scientific">Nocardia yunnanensis</name>
    <dbReference type="NCBI Taxonomy" id="2382165"/>
    <lineage>
        <taxon>Bacteria</taxon>
        <taxon>Bacillati</taxon>
        <taxon>Actinomycetota</taxon>
        <taxon>Actinomycetes</taxon>
        <taxon>Mycobacteriales</taxon>
        <taxon>Nocardiaceae</taxon>
        <taxon>Nocardia</taxon>
    </lineage>
</organism>
<proteinExistence type="predicted"/>
<dbReference type="RefSeq" id="WP_120743414.1">
    <property type="nucleotide sequence ID" value="NZ_CP032568.1"/>
</dbReference>